<name>A0A2Z4JE39_9ACTN</name>
<reference evidence="3" key="1">
    <citation type="submission" date="2018-06" db="EMBL/GenBank/DDBJ databases">
        <authorList>
            <person name="Li K."/>
        </authorList>
    </citation>
    <scope>NUCLEOTIDE SEQUENCE [LARGE SCALE GENOMIC DNA]</scope>
    <source>
        <strain evidence="3">ZFG47</strain>
        <plasmid evidence="3">unnamed1</plasmid>
    </source>
</reference>
<dbReference type="AlphaFoldDB" id="A0A2Z4JE39"/>
<organism evidence="2 3">
    <name type="scientific">Streptomyces cadmiisoli</name>
    <dbReference type="NCBI Taxonomy" id="2184053"/>
    <lineage>
        <taxon>Bacteria</taxon>
        <taxon>Bacillati</taxon>
        <taxon>Actinomycetota</taxon>
        <taxon>Actinomycetes</taxon>
        <taxon>Kitasatosporales</taxon>
        <taxon>Streptomycetaceae</taxon>
        <taxon>Streptomyces</taxon>
        <taxon>Streptomyces aurantiacus group</taxon>
    </lineage>
</organism>
<protein>
    <submittedName>
        <fullName evidence="2">Uncharacterized protein</fullName>
    </submittedName>
</protein>
<proteinExistence type="predicted"/>
<feature type="compositionally biased region" description="Basic and acidic residues" evidence="1">
    <location>
        <begin position="33"/>
        <end position="42"/>
    </location>
</feature>
<feature type="compositionally biased region" description="Polar residues" evidence="1">
    <location>
        <begin position="66"/>
        <end position="77"/>
    </location>
</feature>
<evidence type="ECO:0000256" key="1">
    <source>
        <dbReference type="SAM" id="MobiDB-lite"/>
    </source>
</evidence>
<dbReference type="Proteomes" id="UP000249616">
    <property type="component" value="Plasmid unnamed1"/>
</dbReference>
<evidence type="ECO:0000313" key="2">
    <source>
        <dbReference type="EMBL" id="AWW43058.1"/>
    </source>
</evidence>
<keyword evidence="3" id="KW-1185">Reference proteome</keyword>
<dbReference type="KEGG" id="scad:DN051_41240"/>
<feature type="region of interest" description="Disordered" evidence="1">
    <location>
        <begin position="12"/>
        <end position="88"/>
    </location>
</feature>
<geneLocation type="plasmid" evidence="2 3">
    <name>unnamed1</name>
</geneLocation>
<dbReference type="EMBL" id="CP030074">
    <property type="protein sequence ID" value="AWW43058.1"/>
    <property type="molecule type" value="Genomic_DNA"/>
</dbReference>
<accession>A0A2Z4JE39</accession>
<keyword evidence="2" id="KW-0614">Plasmid</keyword>
<evidence type="ECO:0000313" key="3">
    <source>
        <dbReference type="Proteomes" id="UP000249616"/>
    </source>
</evidence>
<feature type="region of interest" description="Disordered" evidence="1">
    <location>
        <begin position="107"/>
        <end position="127"/>
    </location>
</feature>
<gene>
    <name evidence="2" type="ORF">DN051_41240</name>
</gene>
<sequence length="465" mass="48139">MVCTAALFVSGCADTAPGPVGATTRTGTPDDGSPEKRPEAPRRSASSAPGDSEERDRTTTLPVAPGNTSSGAASVSRPSDGRPGRDTGAQVTLASYDAASGRAVVSHDAGSTAPLRKGDVVASPPTGAAPRGALFRVTGVRAGSDTRTEVTTAPAGLAEVLGDTRAVGSVPVPGAAWEIDPLVEGIDLGSRVTGRAKRDASGSGDRSLRIGFDTRVPMFRGKPWLERETRVGGFFEIAPEVTFAYDGRGTTEAEDATASVGVAGSYKSGWRIEGPVVAPRLAPRLPIAVLAAYPVVMVGSVPVVVSLKLRLVLEVRADGALRVDVEQTAGGSLRIGTRYSKASGWKGDARAEGKPVGDGTAEVTGEGDLRTMLGPEASIGLYDAVGIDAFFGPYLRVKARQPGLLGASDEGREGRWNLYGGVTLETSLFSRLPFTVLGFRPTPRLVFPLITKEWPIANGSLPPLP</sequence>